<dbReference type="PRINTS" id="PR00502">
    <property type="entry name" value="NUDIXFAMILY"/>
</dbReference>
<dbReference type="Pfam" id="PF00293">
    <property type="entry name" value="NUDIX"/>
    <property type="match status" value="1"/>
</dbReference>
<dbReference type="RefSeq" id="WP_035417743.1">
    <property type="nucleotide sequence ID" value="NZ_JAFBCV010000001.1"/>
</dbReference>
<dbReference type="PROSITE" id="PS51462">
    <property type="entry name" value="NUDIX"/>
    <property type="match status" value="1"/>
</dbReference>
<sequence>MRDRGVALLLKKDKIALIKRVRNGQSYYVFPGGGIESGETPEQATKREAREELGVVVKVQRKVAEIVDEGTQHYFLVSIISGEFGSGKGNEMVCPQRDRGTYEPMWVCYDELEQLNIKPEQAVKMVMRVMREGDE</sequence>
<name>A0ABS2SPZ6_9BACI</name>
<dbReference type="Gene3D" id="3.90.79.10">
    <property type="entry name" value="Nucleoside Triphosphate Pyrophosphohydrolase"/>
    <property type="match status" value="1"/>
</dbReference>
<evidence type="ECO:0000256" key="2">
    <source>
        <dbReference type="ARBA" id="ARBA00022801"/>
    </source>
</evidence>
<organism evidence="4 5">
    <name type="scientific">Shouchella xiaoxiensis</name>
    <dbReference type="NCBI Taxonomy" id="766895"/>
    <lineage>
        <taxon>Bacteria</taxon>
        <taxon>Bacillati</taxon>
        <taxon>Bacillota</taxon>
        <taxon>Bacilli</taxon>
        <taxon>Bacillales</taxon>
        <taxon>Bacillaceae</taxon>
        <taxon>Shouchella</taxon>
    </lineage>
</organism>
<evidence type="ECO:0000313" key="4">
    <source>
        <dbReference type="EMBL" id="MBM7837320.1"/>
    </source>
</evidence>
<dbReference type="SUPFAM" id="SSF55811">
    <property type="entry name" value="Nudix"/>
    <property type="match status" value="1"/>
</dbReference>
<comment type="caution">
    <text evidence="4">The sequence shown here is derived from an EMBL/GenBank/DDBJ whole genome shotgun (WGS) entry which is preliminary data.</text>
</comment>
<dbReference type="InterPro" id="IPR015797">
    <property type="entry name" value="NUDIX_hydrolase-like_dom_sf"/>
</dbReference>
<evidence type="ECO:0000313" key="5">
    <source>
        <dbReference type="Proteomes" id="UP001179280"/>
    </source>
</evidence>
<evidence type="ECO:0000259" key="3">
    <source>
        <dbReference type="PROSITE" id="PS51462"/>
    </source>
</evidence>
<comment type="cofactor">
    <cofactor evidence="1">
        <name>Mg(2+)</name>
        <dbReference type="ChEBI" id="CHEBI:18420"/>
    </cofactor>
</comment>
<dbReference type="Proteomes" id="UP001179280">
    <property type="component" value="Unassembled WGS sequence"/>
</dbReference>
<feature type="domain" description="Nudix hydrolase" evidence="3">
    <location>
        <begin position="1"/>
        <end position="129"/>
    </location>
</feature>
<gene>
    <name evidence="4" type="ORF">JOC54_000551</name>
</gene>
<reference evidence="4" key="1">
    <citation type="submission" date="2021-01" db="EMBL/GenBank/DDBJ databases">
        <title>Genomic Encyclopedia of Type Strains, Phase IV (KMG-IV): sequencing the most valuable type-strain genomes for metagenomic binning, comparative biology and taxonomic classification.</title>
        <authorList>
            <person name="Goeker M."/>
        </authorList>
    </citation>
    <scope>NUCLEOTIDE SEQUENCE</scope>
    <source>
        <strain evidence="4">DSM 21943</strain>
    </source>
</reference>
<dbReference type="EMBL" id="JAFBCV010000001">
    <property type="protein sequence ID" value="MBM7837320.1"/>
    <property type="molecule type" value="Genomic_DNA"/>
</dbReference>
<evidence type="ECO:0000256" key="1">
    <source>
        <dbReference type="ARBA" id="ARBA00001946"/>
    </source>
</evidence>
<dbReference type="PANTHER" id="PTHR43046">
    <property type="entry name" value="GDP-MANNOSE MANNOSYL HYDROLASE"/>
    <property type="match status" value="1"/>
</dbReference>
<accession>A0ABS2SPZ6</accession>
<dbReference type="PANTHER" id="PTHR43046:SF14">
    <property type="entry name" value="MUTT_NUDIX FAMILY PROTEIN"/>
    <property type="match status" value="1"/>
</dbReference>
<dbReference type="CDD" id="cd04669">
    <property type="entry name" value="NUDIX_Hydrolase"/>
    <property type="match status" value="1"/>
</dbReference>
<keyword evidence="5" id="KW-1185">Reference proteome</keyword>
<dbReference type="InterPro" id="IPR020476">
    <property type="entry name" value="Nudix_hydrolase"/>
</dbReference>
<dbReference type="InterPro" id="IPR000086">
    <property type="entry name" value="NUDIX_hydrolase_dom"/>
</dbReference>
<protein>
    <submittedName>
        <fullName evidence="4">8-oxo-dGTP pyrophosphatase MutT (NUDIX family)</fullName>
    </submittedName>
</protein>
<keyword evidence="2" id="KW-0378">Hydrolase</keyword>
<proteinExistence type="predicted"/>